<dbReference type="AlphaFoldDB" id="A0A1G6LD14"/>
<proteinExistence type="predicted"/>
<dbReference type="Pfam" id="PF11679">
    <property type="entry name" value="DUF3275"/>
    <property type="match status" value="1"/>
</dbReference>
<dbReference type="RefSeq" id="WP_092740346.1">
    <property type="nucleotide sequence ID" value="NZ_FMZC01000002.1"/>
</dbReference>
<dbReference type="OrthoDB" id="8445945at2"/>
<protein>
    <recommendedName>
        <fullName evidence="4">DUF3275 family protein</fullName>
    </recommendedName>
</protein>
<dbReference type="Proteomes" id="UP000198781">
    <property type="component" value="Unassembled WGS sequence"/>
</dbReference>
<evidence type="ECO:0000256" key="1">
    <source>
        <dbReference type="SAM" id="MobiDB-lite"/>
    </source>
</evidence>
<accession>A0A1G6LD14</accession>
<organism evidence="2 3">
    <name type="scientific">Paracidovorax valerianellae</name>
    <dbReference type="NCBI Taxonomy" id="187868"/>
    <lineage>
        <taxon>Bacteria</taxon>
        <taxon>Pseudomonadati</taxon>
        <taxon>Pseudomonadota</taxon>
        <taxon>Betaproteobacteria</taxon>
        <taxon>Burkholderiales</taxon>
        <taxon>Comamonadaceae</taxon>
        <taxon>Paracidovorax</taxon>
    </lineage>
</organism>
<evidence type="ECO:0008006" key="4">
    <source>
        <dbReference type="Google" id="ProtNLM"/>
    </source>
</evidence>
<feature type="compositionally biased region" description="Pro residues" evidence="1">
    <location>
        <begin position="127"/>
        <end position="137"/>
    </location>
</feature>
<name>A0A1G6LD14_9BURK</name>
<sequence>MVATNQPPLSTTPHIVTGQLTLRTIRGRNGPFNVGRLVTPIGEFAVKDAELEQYPEGKYEGSFAIRYIYPKAYPTAGGMRFEIRANLDGMTLSGLDQLSRDEVRSFAPQDVDPLDEDLGAPATATPAPVPEPSPASKPAPVRTSKDPLIDTTPFGVEAPSAAAADATESCGADSEDAALFGVLWPLGEFVKLDSTIDRRTLRMQIARLGALGYALDFRSQEWKRQPEPQAA</sequence>
<dbReference type="InterPro" id="IPR021693">
    <property type="entry name" value="DUF3275"/>
</dbReference>
<keyword evidence="3" id="KW-1185">Reference proteome</keyword>
<dbReference type="STRING" id="187868.SAMN05192589_102130"/>
<reference evidence="2 3" key="1">
    <citation type="submission" date="2016-10" db="EMBL/GenBank/DDBJ databases">
        <authorList>
            <person name="de Groot N.N."/>
        </authorList>
    </citation>
    <scope>NUCLEOTIDE SEQUENCE [LARGE SCALE GENOMIC DNA]</scope>
    <source>
        <strain evidence="2 3">DSM 16619</strain>
    </source>
</reference>
<evidence type="ECO:0000313" key="2">
    <source>
        <dbReference type="EMBL" id="SDC40817.1"/>
    </source>
</evidence>
<dbReference type="EMBL" id="FMZC01000002">
    <property type="protein sequence ID" value="SDC40817.1"/>
    <property type="molecule type" value="Genomic_DNA"/>
</dbReference>
<gene>
    <name evidence="2" type="ORF">SAMN05192589_102130</name>
</gene>
<evidence type="ECO:0000313" key="3">
    <source>
        <dbReference type="Proteomes" id="UP000198781"/>
    </source>
</evidence>
<feature type="region of interest" description="Disordered" evidence="1">
    <location>
        <begin position="110"/>
        <end position="154"/>
    </location>
</feature>